<dbReference type="Proteomes" id="UP000887566">
    <property type="component" value="Unplaced"/>
</dbReference>
<evidence type="ECO:0000256" key="1">
    <source>
        <dbReference type="SAM" id="MobiDB-lite"/>
    </source>
</evidence>
<evidence type="ECO:0000313" key="2">
    <source>
        <dbReference type="Proteomes" id="UP000887566"/>
    </source>
</evidence>
<organism evidence="2 3">
    <name type="scientific">Plectus sambesii</name>
    <dbReference type="NCBI Taxonomy" id="2011161"/>
    <lineage>
        <taxon>Eukaryota</taxon>
        <taxon>Metazoa</taxon>
        <taxon>Ecdysozoa</taxon>
        <taxon>Nematoda</taxon>
        <taxon>Chromadorea</taxon>
        <taxon>Plectida</taxon>
        <taxon>Plectina</taxon>
        <taxon>Plectoidea</taxon>
        <taxon>Plectidae</taxon>
        <taxon>Plectus</taxon>
    </lineage>
</organism>
<accession>A0A914WL61</accession>
<dbReference type="WBParaSite" id="PSAMB.scaffold4359size14896.g24074.t1">
    <property type="protein sequence ID" value="PSAMB.scaffold4359size14896.g24074.t1"/>
    <property type="gene ID" value="PSAMB.scaffold4359size14896.g24074"/>
</dbReference>
<reference evidence="3" key="1">
    <citation type="submission" date="2022-11" db="UniProtKB">
        <authorList>
            <consortium name="WormBaseParasite"/>
        </authorList>
    </citation>
    <scope>IDENTIFICATION</scope>
</reference>
<dbReference type="AlphaFoldDB" id="A0A914WL61"/>
<feature type="region of interest" description="Disordered" evidence="1">
    <location>
        <begin position="43"/>
        <end position="69"/>
    </location>
</feature>
<name>A0A914WL61_9BILA</name>
<protein>
    <submittedName>
        <fullName evidence="3">Uncharacterized protein</fullName>
    </submittedName>
</protein>
<keyword evidence="2" id="KW-1185">Reference proteome</keyword>
<sequence>IRLLRSKTLHAPRQQATTVAPLAPVSCSLPENDGHNLETSMANMRMQQTAPTAGNSNPTQPPKPPSVPASVFAVNASSVQPATWRAREMVLESLKQVVPLVNVGATRSPDRQLPDDADEQ</sequence>
<proteinExistence type="predicted"/>
<feature type="compositionally biased region" description="Polar residues" evidence="1">
    <location>
        <begin position="43"/>
        <end position="58"/>
    </location>
</feature>
<evidence type="ECO:0000313" key="3">
    <source>
        <dbReference type="WBParaSite" id="PSAMB.scaffold4359size14896.g24074.t1"/>
    </source>
</evidence>